<sequence>MRPGAATGLGRMASMELELEREPKALSLVELKYAREAALYVLRTHSSEDAVRIFTEGLKPVLGVRKTSMADSEDDHDDDNYEDDDLFNPDAFPDDDISFCHHRHRYGHGRADEDRDVATAPF</sequence>
<name>A0ACD5X5B3_AVESA</name>
<reference evidence="1" key="1">
    <citation type="submission" date="2021-05" db="EMBL/GenBank/DDBJ databases">
        <authorList>
            <person name="Scholz U."/>
            <person name="Mascher M."/>
            <person name="Fiebig A."/>
        </authorList>
    </citation>
    <scope>NUCLEOTIDE SEQUENCE [LARGE SCALE GENOMIC DNA]</scope>
</reference>
<keyword evidence="2" id="KW-1185">Reference proteome</keyword>
<dbReference type="EnsemblPlants" id="AVESA.00010b.r2.4DG0736880.1">
    <property type="protein sequence ID" value="AVESA.00010b.r2.4DG0736880.1.CDS"/>
    <property type="gene ID" value="AVESA.00010b.r2.4DG0736880"/>
</dbReference>
<reference evidence="1" key="2">
    <citation type="submission" date="2025-09" db="UniProtKB">
        <authorList>
            <consortium name="EnsemblPlants"/>
        </authorList>
    </citation>
    <scope>IDENTIFICATION</scope>
</reference>
<dbReference type="Proteomes" id="UP001732700">
    <property type="component" value="Chromosome 4D"/>
</dbReference>
<organism evidence="1 2">
    <name type="scientific">Avena sativa</name>
    <name type="common">Oat</name>
    <dbReference type="NCBI Taxonomy" id="4498"/>
    <lineage>
        <taxon>Eukaryota</taxon>
        <taxon>Viridiplantae</taxon>
        <taxon>Streptophyta</taxon>
        <taxon>Embryophyta</taxon>
        <taxon>Tracheophyta</taxon>
        <taxon>Spermatophyta</taxon>
        <taxon>Magnoliopsida</taxon>
        <taxon>Liliopsida</taxon>
        <taxon>Poales</taxon>
        <taxon>Poaceae</taxon>
        <taxon>BOP clade</taxon>
        <taxon>Pooideae</taxon>
        <taxon>Poodae</taxon>
        <taxon>Poeae</taxon>
        <taxon>Poeae Chloroplast Group 1 (Aveneae type)</taxon>
        <taxon>Aveninae</taxon>
        <taxon>Avena</taxon>
    </lineage>
</organism>
<proteinExistence type="predicted"/>
<protein>
    <submittedName>
        <fullName evidence="1">Uncharacterized protein</fullName>
    </submittedName>
</protein>
<accession>A0ACD5X5B3</accession>
<evidence type="ECO:0000313" key="1">
    <source>
        <dbReference type="EnsemblPlants" id="AVESA.00010b.r2.4DG0736880.1.CDS"/>
    </source>
</evidence>
<evidence type="ECO:0000313" key="2">
    <source>
        <dbReference type="Proteomes" id="UP001732700"/>
    </source>
</evidence>